<dbReference type="PRINTS" id="PR00039">
    <property type="entry name" value="HTHLYSR"/>
</dbReference>
<gene>
    <name evidence="6" type="ORF">LMS43_12545</name>
</gene>
<dbReference type="Proteomes" id="UP001168613">
    <property type="component" value="Unassembled WGS sequence"/>
</dbReference>
<protein>
    <submittedName>
        <fullName evidence="6">LysR family transcriptional regulator</fullName>
    </submittedName>
</protein>
<dbReference type="SUPFAM" id="SSF46785">
    <property type="entry name" value="Winged helix' DNA-binding domain"/>
    <property type="match status" value="1"/>
</dbReference>
<dbReference type="SUPFAM" id="SSF53850">
    <property type="entry name" value="Periplasmic binding protein-like II"/>
    <property type="match status" value="1"/>
</dbReference>
<dbReference type="InterPro" id="IPR036390">
    <property type="entry name" value="WH_DNA-bd_sf"/>
</dbReference>
<keyword evidence="7" id="KW-1185">Reference proteome</keyword>
<evidence type="ECO:0000259" key="5">
    <source>
        <dbReference type="PROSITE" id="PS50931"/>
    </source>
</evidence>
<dbReference type="InterPro" id="IPR036388">
    <property type="entry name" value="WH-like_DNA-bd_sf"/>
</dbReference>
<organism evidence="6 7">
    <name type="scientific">Alcaligenes endophyticus</name>
    <dbReference type="NCBI Taxonomy" id="1929088"/>
    <lineage>
        <taxon>Bacteria</taxon>
        <taxon>Pseudomonadati</taxon>
        <taxon>Pseudomonadota</taxon>
        <taxon>Betaproteobacteria</taxon>
        <taxon>Burkholderiales</taxon>
        <taxon>Alcaligenaceae</taxon>
        <taxon>Alcaligenes</taxon>
    </lineage>
</organism>
<evidence type="ECO:0000256" key="1">
    <source>
        <dbReference type="ARBA" id="ARBA00009437"/>
    </source>
</evidence>
<feature type="domain" description="HTH lysR-type" evidence="5">
    <location>
        <begin position="4"/>
        <end position="61"/>
    </location>
</feature>
<keyword evidence="2" id="KW-0805">Transcription regulation</keyword>
<evidence type="ECO:0000313" key="6">
    <source>
        <dbReference type="EMBL" id="MDN4122119.1"/>
    </source>
</evidence>
<comment type="similarity">
    <text evidence="1">Belongs to the LysR transcriptional regulatory family.</text>
</comment>
<dbReference type="PANTHER" id="PTHR30126">
    <property type="entry name" value="HTH-TYPE TRANSCRIPTIONAL REGULATOR"/>
    <property type="match status" value="1"/>
</dbReference>
<dbReference type="PANTHER" id="PTHR30126:SF94">
    <property type="entry name" value="LYSR FAMILY TRANSCRIPTIONAL REGULATOR"/>
    <property type="match status" value="1"/>
</dbReference>
<dbReference type="Gene3D" id="1.10.10.10">
    <property type="entry name" value="Winged helix-like DNA-binding domain superfamily/Winged helix DNA-binding domain"/>
    <property type="match status" value="1"/>
</dbReference>
<name>A0ABT8ELE8_9BURK</name>
<dbReference type="RefSeq" id="WP_266122878.1">
    <property type="nucleotide sequence ID" value="NZ_JAJHNU010000003.1"/>
</dbReference>
<evidence type="ECO:0000256" key="3">
    <source>
        <dbReference type="ARBA" id="ARBA00023125"/>
    </source>
</evidence>
<keyword evidence="4" id="KW-0804">Transcription</keyword>
<dbReference type="Pfam" id="PF00126">
    <property type="entry name" value="HTH_1"/>
    <property type="match status" value="1"/>
</dbReference>
<reference evidence="6" key="1">
    <citation type="submission" date="2021-11" db="EMBL/GenBank/DDBJ databases">
        <title>Draft genome sequence of Alcaligenes endophyticus type strain CCUG 75668T.</title>
        <authorList>
            <person name="Salva-Serra F."/>
            <person name="Duran R.E."/>
            <person name="Seeger M."/>
            <person name="Moore E.R.B."/>
            <person name="Jaen-Luchoro D."/>
        </authorList>
    </citation>
    <scope>NUCLEOTIDE SEQUENCE</scope>
    <source>
        <strain evidence="6">CCUG 75668</strain>
    </source>
</reference>
<dbReference type="PROSITE" id="PS50931">
    <property type="entry name" value="HTH_LYSR"/>
    <property type="match status" value="1"/>
</dbReference>
<evidence type="ECO:0000256" key="2">
    <source>
        <dbReference type="ARBA" id="ARBA00023015"/>
    </source>
</evidence>
<dbReference type="InterPro" id="IPR000847">
    <property type="entry name" value="LysR_HTH_N"/>
</dbReference>
<keyword evidence="3" id="KW-0238">DNA-binding</keyword>
<accession>A0ABT8ELE8</accession>
<evidence type="ECO:0000313" key="7">
    <source>
        <dbReference type="Proteomes" id="UP001168613"/>
    </source>
</evidence>
<proteinExistence type="inferred from homology"/>
<dbReference type="InterPro" id="IPR005119">
    <property type="entry name" value="LysR_subst-bd"/>
</dbReference>
<dbReference type="Gene3D" id="3.40.190.290">
    <property type="match status" value="1"/>
</dbReference>
<evidence type="ECO:0000256" key="4">
    <source>
        <dbReference type="ARBA" id="ARBA00023163"/>
    </source>
</evidence>
<dbReference type="CDD" id="cd08420">
    <property type="entry name" value="PBP2_CysL_like"/>
    <property type="match status" value="1"/>
</dbReference>
<dbReference type="Pfam" id="PF03466">
    <property type="entry name" value="LysR_substrate"/>
    <property type="match status" value="1"/>
</dbReference>
<sequence length="307" mass="33442">MNHISIRQLEVFVGIAEHGTVRACADHLHMTQPAASMALGELEKQLGAQLFDRLPGRMVLTGRGKELLANAREILERLREIQARPDRGATKELAGELRIGASNTVGNYLAGDLLKDFIAHYPAVSIRVSVANTHDIVSDLLEHRCDIACVEGPVNHAQLEVWHWRDDALVVCAAPTHPLAQVRPLAKQDFAGAAWIMRERGSASRALTEQALNSLPSGHVLMEMGQIEAIKQAVIAGLGIACLPQAATIDAVANGRLTVLETPFLQLKRRLSVVIHKNRYRGAILDAFIKNLQSNAAHPSHHTADIS</sequence>
<comment type="caution">
    <text evidence="6">The sequence shown here is derived from an EMBL/GenBank/DDBJ whole genome shotgun (WGS) entry which is preliminary data.</text>
</comment>
<dbReference type="EMBL" id="JAJHNU010000003">
    <property type="protein sequence ID" value="MDN4122119.1"/>
    <property type="molecule type" value="Genomic_DNA"/>
</dbReference>